<organism evidence="2 3">
    <name type="scientific">Paenirhodobacter populi</name>
    <dbReference type="NCBI Taxonomy" id="2306993"/>
    <lineage>
        <taxon>Bacteria</taxon>
        <taxon>Pseudomonadati</taxon>
        <taxon>Pseudomonadota</taxon>
        <taxon>Alphaproteobacteria</taxon>
        <taxon>Rhodobacterales</taxon>
        <taxon>Rhodobacter group</taxon>
        <taxon>Paenirhodobacter</taxon>
    </lineage>
</organism>
<sequence length="93" mass="10718">MELEPDMVARIRRARIAKRSLQKRASLMRRIFLTVTGIFLIAVVTALVSARLREDACWVIVITAIGYVSLHLRFQNEIRRRKEAPEKPSDKGN</sequence>
<feature type="transmembrane region" description="Helical" evidence="1">
    <location>
        <begin position="31"/>
        <end position="50"/>
    </location>
</feature>
<keyword evidence="1" id="KW-0472">Membrane</keyword>
<keyword evidence="1" id="KW-1133">Transmembrane helix</keyword>
<evidence type="ECO:0000256" key="1">
    <source>
        <dbReference type="SAM" id="Phobius"/>
    </source>
</evidence>
<dbReference type="AlphaFoldDB" id="A0A443KD07"/>
<dbReference type="Proteomes" id="UP000284451">
    <property type="component" value="Unassembled WGS sequence"/>
</dbReference>
<gene>
    <name evidence="2" type="ORF">D2T29_12490</name>
</gene>
<evidence type="ECO:0000313" key="3">
    <source>
        <dbReference type="Proteomes" id="UP000284451"/>
    </source>
</evidence>
<dbReference type="EMBL" id="SAUY01000015">
    <property type="protein sequence ID" value="RWR30483.1"/>
    <property type="molecule type" value="Genomic_DNA"/>
</dbReference>
<reference evidence="2 3" key="1">
    <citation type="submission" date="2019-01" db="EMBL/GenBank/DDBJ databases">
        <title>Sinorhodobacter populi sp. nov. isolated from the symptomatic bark tissue of Populus euramericana canker.</title>
        <authorList>
            <person name="Xu G."/>
        </authorList>
    </citation>
    <scope>NUCLEOTIDE SEQUENCE [LARGE SCALE GENOMIC DNA]</scope>
    <source>
        <strain evidence="2 3">07D10-4-3</strain>
    </source>
</reference>
<comment type="caution">
    <text evidence="2">The sequence shown here is derived from an EMBL/GenBank/DDBJ whole genome shotgun (WGS) entry which is preliminary data.</text>
</comment>
<keyword evidence="1" id="KW-0812">Transmembrane</keyword>
<accession>A0A443KD07</accession>
<reference evidence="2 3" key="2">
    <citation type="submission" date="2019-01" db="EMBL/GenBank/DDBJ databases">
        <authorList>
            <person name="Li Y."/>
        </authorList>
    </citation>
    <scope>NUCLEOTIDE SEQUENCE [LARGE SCALE GENOMIC DNA]</scope>
    <source>
        <strain evidence="2 3">07D10-4-3</strain>
    </source>
</reference>
<dbReference type="RefSeq" id="WP_128232689.1">
    <property type="nucleotide sequence ID" value="NZ_SAUY01000015.1"/>
</dbReference>
<protein>
    <submittedName>
        <fullName evidence="2">Uncharacterized protein</fullName>
    </submittedName>
</protein>
<feature type="transmembrane region" description="Helical" evidence="1">
    <location>
        <begin position="56"/>
        <end position="74"/>
    </location>
</feature>
<evidence type="ECO:0000313" key="2">
    <source>
        <dbReference type="EMBL" id="RWR30483.1"/>
    </source>
</evidence>
<name>A0A443KD07_9RHOB</name>
<proteinExistence type="predicted"/>